<feature type="domain" description="YgjP-like metallopeptidase" evidence="1">
    <location>
        <begin position="23"/>
        <end position="233"/>
    </location>
</feature>
<dbReference type="CDD" id="cd07344">
    <property type="entry name" value="M48_yhfN_like"/>
    <property type="match status" value="1"/>
</dbReference>
<proteinExistence type="predicted"/>
<dbReference type="PANTHER" id="PTHR30399:SF1">
    <property type="entry name" value="UTP PYROPHOSPHATASE"/>
    <property type="match status" value="1"/>
</dbReference>
<sequence length="250" mass="29623">MPIINYGTTTIHYYQYKETRNDVKISVNLINGVEIYTPENIDDAKLNQIAKQKAPWISKKLQELNEVKATVQSKEFVSGEKLPYLGRHYRLKVHKEAIPKASFQFKQGRFIASVPRVWSQDQIQEHLEQKLIHWYRDHGFKKINERAKEFQSMLGVEPRSLQLKTQHKRWGTCTPNGDIYLNWRIVMAPVRVIDYIIVHELAHLIVPEHNDNFWRIVRATLPHYKEAKEWLRVHGVELHCISNLTNYELF</sequence>
<comment type="caution">
    <text evidence="2">The sequence shown here is derived from an EMBL/GenBank/DDBJ whole genome shotgun (WGS) entry which is preliminary data.</text>
</comment>
<dbReference type="PANTHER" id="PTHR30399">
    <property type="entry name" value="UNCHARACTERIZED PROTEIN YGJP"/>
    <property type="match status" value="1"/>
</dbReference>
<protein>
    <recommendedName>
        <fullName evidence="1">YgjP-like metallopeptidase domain-containing protein</fullName>
    </recommendedName>
</protein>
<dbReference type="Gene3D" id="3.30.2010.10">
    <property type="entry name" value="Metalloproteases ('zincins'), catalytic domain"/>
    <property type="match status" value="1"/>
</dbReference>
<evidence type="ECO:0000259" key="1">
    <source>
        <dbReference type="Pfam" id="PF01863"/>
    </source>
</evidence>
<dbReference type="EMBL" id="NPMS01000009">
    <property type="protein sequence ID" value="OZU87631.1"/>
    <property type="molecule type" value="Genomic_DNA"/>
</dbReference>
<dbReference type="Proteomes" id="UP000216498">
    <property type="component" value="Unassembled WGS sequence"/>
</dbReference>
<evidence type="ECO:0000313" key="2">
    <source>
        <dbReference type="EMBL" id="OZU87631.1"/>
    </source>
</evidence>
<keyword evidence="3" id="KW-1185">Reference proteome</keyword>
<dbReference type="Pfam" id="PF01863">
    <property type="entry name" value="YgjP-like"/>
    <property type="match status" value="1"/>
</dbReference>
<accession>A0A265N746</accession>
<dbReference type="OrthoDB" id="9811177at2"/>
<dbReference type="RefSeq" id="WP_094886933.1">
    <property type="nucleotide sequence ID" value="NZ_NPMS01000009.1"/>
</dbReference>
<dbReference type="InterPro" id="IPR053136">
    <property type="entry name" value="UTP_pyrophosphatase-like"/>
</dbReference>
<evidence type="ECO:0000313" key="3">
    <source>
        <dbReference type="Proteomes" id="UP000216498"/>
    </source>
</evidence>
<name>A0A265N746_9BACI</name>
<gene>
    <name evidence="2" type="ORF">CIL03_16210</name>
</gene>
<reference evidence="2 3" key="1">
    <citation type="submission" date="2017-08" db="EMBL/GenBank/DDBJ databases">
        <title>Virgibacillus indicus sp. nov. and Virgibacillus profoundi sp. nov, two moderately halophilic bacteria isolated from marine sediment by using the Microfluidic Streak Plate.</title>
        <authorList>
            <person name="Xu B."/>
            <person name="Hu B."/>
            <person name="Wang J."/>
            <person name="Zhu Y."/>
            <person name="Huang L."/>
            <person name="Du W."/>
            <person name="Huang Y."/>
        </authorList>
    </citation>
    <scope>NUCLEOTIDE SEQUENCE [LARGE SCALE GENOMIC DNA]</scope>
    <source>
        <strain evidence="2 3">IO3-P2-C2</strain>
    </source>
</reference>
<dbReference type="InterPro" id="IPR002725">
    <property type="entry name" value="YgjP-like_metallopeptidase"/>
</dbReference>
<dbReference type="AlphaFoldDB" id="A0A265N746"/>
<organism evidence="2 3">
    <name type="scientific">Virgibacillus indicus</name>
    <dbReference type="NCBI Taxonomy" id="2024554"/>
    <lineage>
        <taxon>Bacteria</taxon>
        <taxon>Bacillati</taxon>
        <taxon>Bacillota</taxon>
        <taxon>Bacilli</taxon>
        <taxon>Bacillales</taxon>
        <taxon>Bacillaceae</taxon>
        <taxon>Virgibacillus</taxon>
    </lineage>
</organism>